<dbReference type="AlphaFoldDB" id="A0AAD8MPK0"/>
<dbReference type="InterPro" id="IPR013187">
    <property type="entry name" value="F-box-assoc_dom_typ3"/>
</dbReference>
<comment type="caution">
    <text evidence="2">The sequence shown here is derived from an EMBL/GenBank/DDBJ whole genome shotgun (WGS) entry which is preliminary data.</text>
</comment>
<feature type="domain" description="F-box" evidence="1">
    <location>
        <begin position="18"/>
        <end position="58"/>
    </location>
</feature>
<evidence type="ECO:0000259" key="1">
    <source>
        <dbReference type="SMART" id="SM00256"/>
    </source>
</evidence>
<dbReference type="InterPro" id="IPR036047">
    <property type="entry name" value="F-box-like_dom_sf"/>
</dbReference>
<accession>A0AAD8MPK0</accession>
<dbReference type="Pfam" id="PF00646">
    <property type="entry name" value="F-box"/>
    <property type="match status" value="1"/>
</dbReference>
<evidence type="ECO:0000313" key="2">
    <source>
        <dbReference type="EMBL" id="KAK1380044.1"/>
    </source>
</evidence>
<dbReference type="PANTHER" id="PTHR31672:SF13">
    <property type="entry name" value="F-BOX PROTEIN CPR30-LIKE"/>
    <property type="match status" value="1"/>
</dbReference>
<name>A0AAD8MPK0_9APIA</name>
<dbReference type="CDD" id="cd22157">
    <property type="entry name" value="F-box_AtFBW1-like"/>
    <property type="match status" value="1"/>
</dbReference>
<reference evidence="2" key="2">
    <citation type="submission" date="2023-05" db="EMBL/GenBank/DDBJ databases">
        <authorList>
            <person name="Schelkunov M.I."/>
        </authorList>
    </citation>
    <scope>NUCLEOTIDE SEQUENCE</scope>
    <source>
        <strain evidence="2">Hsosn_3</strain>
        <tissue evidence="2">Leaf</tissue>
    </source>
</reference>
<dbReference type="EMBL" id="JAUIZM010000006">
    <property type="protein sequence ID" value="KAK1380044.1"/>
    <property type="molecule type" value="Genomic_DNA"/>
</dbReference>
<evidence type="ECO:0000313" key="3">
    <source>
        <dbReference type="Proteomes" id="UP001237642"/>
    </source>
</evidence>
<dbReference type="InterPro" id="IPR001810">
    <property type="entry name" value="F-box_dom"/>
</dbReference>
<dbReference type="InterPro" id="IPR050796">
    <property type="entry name" value="SCF_F-box_component"/>
</dbReference>
<sequence>MDESNKRKRSWEKVMSNFTDDLWIEIFLRLPFESLLGFKSVSKSWFSIISSHRFAQSHLETAPKDDDSITVHHELIYCDCEEEDGNFALLDLGSGFISKNLKFPYSQDWPVTKKAFDIYLWNPATQHSKLIPPYTLPDLRWTCGSLGFGFDHIDLDFKVVRVVSPSHSAQVYSTLSAEVYSSNNNNWRKIESKPIDFPCESNFHVLHGFLFAIGHNNSMLAFNLNKEVFICNINLPLSTLDDAKPFDIQTCVTDFENTIAFIISILNKGKINLWTLDNEASVCTNGVKASWTKVLSVDVGVPLGFVHGLFNNVQFLLSASDESDVNQFLYNWNNKVTIEVPTGLFLERGQFFKYTKSLFSLLGFKRIKCDASSRRLEDSSDLEGSSD</sequence>
<proteinExistence type="predicted"/>
<dbReference type="SUPFAM" id="SSF81383">
    <property type="entry name" value="F-box domain"/>
    <property type="match status" value="1"/>
</dbReference>
<keyword evidence="3" id="KW-1185">Reference proteome</keyword>
<dbReference type="SMART" id="SM00256">
    <property type="entry name" value="FBOX"/>
    <property type="match status" value="1"/>
</dbReference>
<dbReference type="PANTHER" id="PTHR31672">
    <property type="entry name" value="BNACNNG10540D PROTEIN"/>
    <property type="match status" value="1"/>
</dbReference>
<organism evidence="2 3">
    <name type="scientific">Heracleum sosnowskyi</name>
    <dbReference type="NCBI Taxonomy" id="360622"/>
    <lineage>
        <taxon>Eukaryota</taxon>
        <taxon>Viridiplantae</taxon>
        <taxon>Streptophyta</taxon>
        <taxon>Embryophyta</taxon>
        <taxon>Tracheophyta</taxon>
        <taxon>Spermatophyta</taxon>
        <taxon>Magnoliopsida</taxon>
        <taxon>eudicotyledons</taxon>
        <taxon>Gunneridae</taxon>
        <taxon>Pentapetalae</taxon>
        <taxon>asterids</taxon>
        <taxon>campanulids</taxon>
        <taxon>Apiales</taxon>
        <taxon>Apiaceae</taxon>
        <taxon>Apioideae</taxon>
        <taxon>apioid superclade</taxon>
        <taxon>Tordylieae</taxon>
        <taxon>Tordyliinae</taxon>
        <taxon>Heracleum</taxon>
    </lineage>
</organism>
<dbReference type="Proteomes" id="UP001237642">
    <property type="component" value="Unassembled WGS sequence"/>
</dbReference>
<dbReference type="NCBIfam" id="TIGR01640">
    <property type="entry name" value="F_box_assoc_1"/>
    <property type="match status" value="1"/>
</dbReference>
<protein>
    <recommendedName>
        <fullName evidence="1">F-box domain-containing protein</fullName>
    </recommendedName>
</protein>
<reference evidence="2" key="1">
    <citation type="submission" date="2023-02" db="EMBL/GenBank/DDBJ databases">
        <title>Genome of toxic invasive species Heracleum sosnowskyi carries increased number of genes despite the absence of recent whole-genome duplications.</title>
        <authorList>
            <person name="Schelkunov M."/>
            <person name="Shtratnikova V."/>
            <person name="Makarenko M."/>
            <person name="Klepikova A."/>
            <person name="Omelchenko D."/>
            <person name="Novikova G."/>
            <person name="Obukhova E."/>
            <person name="Bogdanov V."/>
            <person name="Penin A."/>
            <person name="Logacheva M."/>
        </authorList>
    </citation>
    <scope>NUCLEOTIDE SEQUENCE</scope>
    <source>
        <strain evidence="2">Hsosn_3</strain>
        <tissue evidence="2">Leaf</tissue>
    </source>
</reference>
<dbReference type="Pfam" id="PF08268">
    <property type="entry name" value="FBA_3"/>
    <property type="match status" value="1"/>
</dbReference>
<dbReference type="InterPro" id="IPR017451">
    <property type="entry name" value="F-box-assoc_interact_dom"/>
</dbReference>
<gene>
    <name evidence="2" type="ORF">POM88_026788</name>
</gene>